<dbReference type="AlphaFoldDB" id="A0AAD6XSW8"/>
<dbReference type="Proteomes" id="UP001222325">
    <property type="component" value="Unassembled WGS sequence"/>
</dbReference>
<gene>
    <name evidence="2" type="ORF">B0H15DRAFT_1019506</name>
    <name evidence="1" type="ORF">B0H15DRAFT_1021163</name>
</gene>
<sequence>MSATATFSNIAVSTTFDNEAATSSISQAWVLKAGLDTCNSVTSGLVTIPCDGGVISMSMNVPVAASLSHDLVFGMDWLQFLRAAAPQLVVHLGLWKYFFNELFISHAADS</sequence>
<proteinExistence type="predicted"/>
<dbReference type="EMBL" id="JARJCN010000010">
    <property type="protein sequence ID" value="KAJ7097202.1"/>
    <property type="molecule type" value="Genomic_DNA"/>
</dbReference>
<evidence type="ECO:0000313" key="3">
    <source>
        <dbReference type="Proteomes" id="UP001222325"/>
    </source>
</evidence>
<evidence type="ECO:0000313" key="1">
    <source>
        <dbReference type="EMBL" id="KAJ7092462.1"/>
    </source>
</evidence>
<comment type="caution">
    <text evidence="2">The sequence shown here is derived from an EMBL/GenBank/DDBJ whole genome shotgun (WGS) entry which is preliminary data.</text>
</comment>
<evidence type="ECO:0000313" key="2">
    <source>
        <dbReference type="EMBL" id="KAJ7097202.1"/>
    </source>
</evidence>
<accession>A0AAD6XSW8</accession>
<protein>
    <submittedName>
        <fullName evidence="2">Uncharacterized protein</fullName>
    </submittedName>
</protein>
<dbReference type="EMBL" id="JARJCN010000018">
    <property type="protein sequence ID" value="KAJ7092462.1"/>
    <property type="molecule type" value="Genomic_DNA"/>
</dbReference>
<name>A0AAD6XSW8_9AGAR</name>
<reference evidence="2" key="1">
    <citation type="submission" date="2023-03" db="EMBL/GenBank/DDBJ databases">
        <title>Massive genome expansion in bonnet fungi (Mycena s.s.) driven by repeated elements and novel gene families across ecological guilds.</title>
        <authorList>
            <consortium name="Lawrence Berkeley National Laboratory"/>
            <person name="Harder C.B."/>
            <person name="Miyauchi S."/>
            <person name="Viragh M."/>
            <person name="Kuo A."/>
            <person name="Thoen E."/>
            <person name="Andreopoulos B."/>
            <person name="Lu D."/>
            <person name="Skrede I."/>
            <person name="Drula E."/>
            <person name="Henrissat B."/>
            <person name="Morin E."/>
            <person name="Kohler A."/>
            <person name="Barry K."/>
            <person name="LaButti K."/>
            <person name="Morin E."/>
            <person name="Salamov A."/>
            <person name="Lipzen A."/>
            <person name="Mereny Z."/>
            <person name="Hegedus B."/>
            <person name="Baldrian P."/>
            <person name="Stursova M."/>
            <person name="Weitz H."/>
            <person name="Taylor A."/>
            <person name="Grigoriev I.V."/>
            <person name="Nagy L.G."/>
            <person name="Martin F."/>
            <person name="Kauserud H."/>
        </authorList>
    </citation>
    <scope>NUCLEOTIDE SEQUENCE</scope>
    <source>
        <strain evidence="2">CBHHK173m</strain>
    </source>
</reference>
<keyword evidence="3" id="KW-1185">Reference proteome</keyword>
<organism evidence="2 3">
    <name type="scientific">Mycena belliarum</name>
    <dbReference type="NCBI Taxonomy" id="1033014"/>
    <lineage>
        <taxon>Eukaryota</taxon>
        <taxon>Fungi</taxon>
        <taxon>Dikarya</taxon>
        <taxon>Basidiomycota</taxon>
        <taxon>Agaricomycotina</taxon>
        <taxon>Agaricomycetes</taxon>
        <taxon>Agaricomycetidae</taxon>
        <taxon>Agaricales</taxon>
        <taxon>Marasmiineae</taxon>
        <taxon>Mycenaceae</taxon>
        <taxon>Mycena</taxon>
    </lineage>
</organism>